<evidence type="ECO:0000259" key="6">
    <source>
        <dbReference type="PROSITE" id="PS51149"/>
    </source>
</evidence>
<dbReference type="PANTHER" id="PTHR21075">
    <property type="entry name" value="ANAEROBIC RIBONUCLEOSIDE-TRIPHOSPHATE REDUCTASE"/>
    <property type="match status" value="1"/>
</dbReference>
<keyword evidence="3 4" id="KW-0067">ATP-binding</keyword>
<evidence type="ECO:0000256" key="2">
    <source>
        <dbReference type="ARBA" id="ARBA00022818"/>
    </source>
</evidence>
<dbReference type="GO" id="GO:0009265">
    <property type="term" value="P:2'-deoxyribonucleotide biosynthetic process"/>
    <property type="evidence" value="ECO:0007669"/>
    <property type="project" value="TreeGrafter"/>
</dbReference>
<evidence type="ECO:0000256" key="4">
    <source>
        <dbReference type="PROSITE-ProRule" id="PRU00492"/>
    </source>
</evidence>
<evidence type="ECO:0000256" key="5">
    <source>
        <dbReference type="PROSITE-ProRule" id="PRU00493"/>
    </source>
</evidence>
<dbReference type="Proteomes" id="UP000316181">
    <property type="component" value="Unassembled WGS sequence"/>
</dbReference>
<evidence type="ECO:0000313" key="8">
    <source>
        <dbReference type="EMBL" id="TQK76590.1"/>
    </source>
</evidence>
<dbReference type="InterPro" id="IPR019777">
    <property type="entry name" value="Form_AcTrfase_GR_CS"/>
</dbReference>
<name>A0A542SPP9_9MICO</name>
<dbReference type="Pfam" id="PF13597">
    <property type="entry name" value="NRDD"/>
    <property type="match status" value="1"/>
</dbReference>
<dbReference type="InterPro" id="IPR005144">
    <property type="entry name" value="ATP-cone_dom"/>
</dbReference>
<reference evidence="8 9" key="1">
    <citation type="submission" date="2019-06" db="EMBL/GenBank/DDBJ databases">
        <title>Sequencing the genomes of 1000 actinobacteria strains.</title>
        <authorList>
            <person name="Klenk H.-P."/>
        </authorList>
    </citation>
    <scope>NUCLEOTIDE SEQUENCE [LARGE SCALE GENOMIC DNA]</scope>
    <source>
        <strain evidence="8 9">DSM 10596</strain>
    </source>
</reference>
<dbReference type="SUPFAM" id="SSF51998">
    <property type="entry name" value="PFL-like glycyl radical enzymes"/>
    <property type="match status" value="1"/>
</dbReference>
<gene>
    <name evidence="8" type="ORF">FB389_1274</name>
</gene>
<dbReference type="InterPro" id="IPR012833">
    <property type="entry name" value="NrdD"/>
</dbReference>
<comment type="caution">
    <text evidence="8">The sequence shown here is derived from an EMBL/GenBank/DDBJ whole genome shotgun (WGS) entry which is preliminary data.</text>
</comment>
<feature type="domain" description="Glycine radical" evidence="6">
    <location>
        <begin position="624"/>
        <end position="749"/>
    </location>
</feature>
<dbReference type="Pfam" id="PF03477">
    <property type="entry name" value="ATP-cone"/>
    <property type="match status" value="1"/>
</dbReference>
<dbReference type="GO" id="GO:0008998">
    <property type="term" value="F:ribonucleoside-triphosphate reductase (thioredoxin) activity"/>
    <property type="evidence" value="ECO:0007669"/>
    <property type="project" value="InterPro"/>
</dbReference>
<dbReference type="PROSITE" id="PS00850">
    <property type="entry name" value="GLY_RADICAL_1"/>
    <property type="match status" value="1"/>
</dbReference>
<dbReference type="GO" id="GO:0006260">
    <property type="term" value="P:DNA replication"/>
    <property type="evidence" value="ECO:0007669"/>
    <property type="project" value="InterPro"/>
</dbReference>
<keyword evidence="1 4" id="KW-0547">Nucleotide-binding</keyword>
<dbReference type="PROSITE" id="PS51161">
    <property type="entry name" value="ATP_CONE"/>
    <property type="match status" value="1"/>
</dbReference>
<dbReference type="GO" id="GO:0005524">
    <property type="term" value="F:ATP binding"/>
    <property type="evidence" value="ECO:0007669"/>
    <property type="project" value="UniProtKB-UniRule"/>
</dbReference>
<proteinExistence type="predicted"/>
<keyword evidence="9" id="KW-1185">Reference proteome</keyword>
<evidence type="ECO:0000259" key="7">
    <source>
        <dbReference type="PROSITE" id="PS51161"/>
    </source>
</evidence>
<evidence type="ECO:0000256" key="1">
    <source>
        <dbReference type="ARBA" id="ARBA00022741"/>
    </source>
</evidence>
<evidence type="ECO:0000256" key="3">
    <source>
        <dbReference type="ARBA" id="ARBA00022840"/>
    </source>
</evidence>
<evidence type="ECO:0000313" key="9">
    <source>
        <dbReference type="Proteomes" id="UP000316181"/>
    </source>
</evidence>
<dbReference type="PROSITE" id="PS51149">
    <property type="entry name" value="GLY_RADICAL_2"/>
    <property type="match status" value="1"/>
</dbReference>
<dbReference type="PANTHER" id="PTHR21075:SF0">
    <property type="entry name" value="ANAEROBIC RIBONUCLEOSIDE-TRIPHOSPHATE REDUCTASE"/>
    <property type="match status" value="1"/>
</dbReference>
<sequence length="778" mass="86992">MTIVDSERASDLLNATEHLTAAVTSGEAASSQTLASMSVRKRDGRTLPFNDSRIRIALRRAFSEVYGLLAPLHEHTIDSLVAAIDDEVTQRFGLEGEVKIYEIQNIVEHILLESREYEVAKVYIDYRVTKDLNRSKATDINHSISRLLDKEAAVVNENANKDSDVFNTQRDLTAGAVGKAIGLKMLPAHVANAHAKGEIHYHDLDYHPYAPMTNCCLIDFRTMLSQGFRIGNAEVDPPRSIQTATAQISQIIANVSSSQYGGCSVNRIDELLAPFAQRNFDKHMAEAQRWIPQGPNRELYARERTAKDIYDAMQSLEYEINTLFTSNGQTPFTSVGFGLGTGWLEREIQRAILQIRIGGLGRERRTAIFPKLIFTLRRGVNLTKDDPNYDIKQLAVECATKRMYPDILSYDKIVDITGSFKVPMGCRSFLQGWQDAAGNDVVEGRMNLGVVTLNLPRIALETRGDSDAFWDLLDQRLETVRDALVYRIERCKEAVPANAPILYVHGAFGSHLAPDDDVDTLFRGGRATVSLGYIGLYEVAAAFFGGQWEHNPEAKSFTLRILQRLSSRAKAWTQHYGYQFSVYSTPSESLTDRFCRLDKAKFGAVADITDKDYYTNSFHYDVRKAPTPFEKIDFEKDYAPFASGGFIHYCEYPVLRTNPKALEAVWDYAYDRIGYLGTNTPIDRCYECGFAGEFHPTAAGFECPDCGNQDPRSCDVVKRTCGYLGNPQQRPMVHGRHVEISSRLKHLEGDLRVAAAAMTDDPPVVPAAKTDDPPALPV</sequence>
<dbReference type="GO" id="GO:0031250">
    <property type="term" value="C:anaerobic ribonucleoside-triphosphate reductase complex"/>
    <property type="evidence" value="ECO:0007669"/>
    <property type="project" value="TreeGrafter"/>
</dbReference>
<feature type="modified residue" description="Glycine radical" evidence="5">
    <location>
        <position position="722"/>
    </location>
</feature>
<protein>
    <submittedName>
        <fullName evidence="8">Ribonucleoside-triphosphate reductase class III catalytic subunit</fullName>
    </submittedName>
</protein>
<organism evidence="8 9">
    <name type="scientific">Rarobacter incanus</name>
    <dbReference type="NCBI Taxonomy" id="153494"/>
    <lineage>
        <taxon>Bacteria</taxon>
        <taxon>Bacillati</taxon>
        <taxon>Actinomycetota</taxon>
        <taxon>Actinomycetes</taxon>
        <taxon>Micrococcales</taxon>
        <taxon>Rarobacteraceae</taxon>
        <taxon>Rarobacter</taxon>
    </lineage>
</organism>
<dbReference type="RefSeq" id="WP_246043553.1">
    <property type="nucleotide sequence ID" value="NZ_BAAATB010000002.1"/>
</dbReference>
<dbReference type="GO" id="GO:0004748">
    <property type="term" value="F:ribonucleoside-diphosphate reductase activity, thioredoxin disulfide as acceptor"/>
    <property type="evidence" value="ECO:0007669"/>
    <property type="project" value="TreeGrafter"/>
</dbReference>
<accession>A0A542SPP9</accession>
<dbReference type="CDD" id="cd01675">
    <property type="entry name" value="RNR_III"/>
    <property type="match status" value="1"/>
</dbReference>
<dbReference type="EMBL" id="VFNV01000001">
    <property type="protein sequence ID" value="TQK76590.1"/>
    <property type="molecule type" value="Genomic_DNA"/>
</dbReference>
<dbReference type="InterPro" id="IPR001150">
    <property type="entry name" value="Gly_radical"/>
</dbReference>
<keyword evidence="2 5" id="KW-0556">Organic radical</keyword>
<dbReference type="NCBIfam" id="TIGR02487">
    <property type="entry name" value="NrdD"/>
    <property type="match status" value="1"/>
</dbReference>
<dbReference type="AlphaFoldDB" id="A0A542SPP9"/>
<feature type="domain" description="ATP-cone" evidence="7">
    <location>
        <begin position="37"/>
        <end position="134"/>
    </location>
</feature>
<dbReference type="NCBIfam" id="NF006732">
    <property type="entry name" value="PRK09263.1"/>
    <property type="match status" value="1"/>
</dbReference>
<dbReference type="Gene3D" id="3.20.70.20">
    <property type="match status" value="1"/>
</dbReference>